<dbReference type="GO" id="GO:0003677">
    <property type="term" value="F:DNA binding"/>
    <property type="evidence" value="ECO:0007669"/>
    <property type="project" value="UniProtKB-KW"/>
</dbReference>
<keyword evidence="3" id="KW-0804">Transcription</keyword>
<dbReference type="Gene3D" id="1.10.10.10">
    <property type="entry name" value="Winged helix-like DNA-binding domain superfamily/Winged helix DNA-binding domain"/>
    <property type="match status" value="1"/>
</dbReference>
<keyword evidence="2" id="KW-0238">DNA-binding</keyword>
<dbReference type="RefSeq" id="WP_055119437.1">
    <property type="nucleotide sequence ID" value="NZ_CXWA01000007.1"/>
</dbReference>
<sequence length="392" mass="42757">MKGRPFSGTMTPSTLISIYDAAFSKDHWRNALDMCARSMGANGAMLYEFSNLSQVNFALNETNSALHAAADILSEYNQLLADGRGSNYDQEGLGATHRADPFEVVLDTDIWQLDESYQARPEVQLGIRAGFLRRALVNLSDDPNTFRGAIFLYGRQCDAAVPQQAAEVVNQLGPHLSKAVELNRFTVELRRRYDAALAVLDKIDTGILILTEAGEIILKNSAASEVLAEGDGLSVGPDKVVSCFAAEAEAALKDAARCLAGTAVGENDEAGRIIQIARKSSKAALVAVVSPLRDAEMELERNLTGALVTLIDPQKPMKIKSDVVAGAYRLTVAEHRLVDFVLKGLTNKEIALELDVSPETIKSQMKSMFEKCGCRNRVSFVWRVFQFAPPIF</sequence>
<dbReference type="EMBL" id="CXWC01000003">
    <property type="protein sequence ID" value="CTQ68185.1"/>
    <property type="molecule type" value="Genomic_DNA"/>
</dbReference>
<dbReference type="OrthoDB" id="5497412at2"/>
<dbReference type="PROSITE" id="PS00622">
    <property type="entry name" value="HTH_LUXR_1"/>
    <property type="match status" value="1"/>
</dbReference>
<dbReference type="Proteomes" id="UP000049983">
    <property type="component" value="Unassembled WGS sequence"/>
</dbReference>
<dbReference type="STRING" id="311410.LA5095_04727"/>
<keyword evidence="1" id="KW-0805">Transcription regulation</keyword>
<dbReference type="PRINTS" id="PR00038">
    <property type="entry name" value="HTHLUXR"/>
</dbReference>
<keyword evidence="6" id="KW-1185">Reference proteome</keyword>
<organism evidence="5 6">
    <name type="scientific">Roseibium album</name>
    <dbReference type="NCBI Taxonomy" id="311410"/>
    <lineage>
        <taxon>Bacteria</taxon>
        <taxon>Pseudomonadati</taxon>
        <taxon>Pseudomonadota</taxon>
        <taxon>Alphaproteobacteria</taxon>
        <taxon>Hyphomicrobiales</taxon>
        <taxon>Stappiaceae</taxon>
        <taxon>Roseibium</taxon>
    </lineage>
</organism>
<evidence type="ECO:0000256" key="1">
    <source>
        <dbReference type="ARBA" id="ARBA00023015"/>
    </source>
</evidence>
<gene>
    <name evidence="5" type="ORF">LA5096_01706</name>
</gene>
<dbReference type="AlphaFoldDB" id="A0A0M6ZZN3"/>
<dbReference type="SMART" id="SM00421">
    <property type="entry name" value="HTH_LUXR"/>
    <property type="match status" value="1"/>
</dbReference>
<protein>
    <submittedName>
        <fullName evidence="5">Transcriptional regulator NarL</fullName>
    </submittedName>
</protein>
<evidence type="ECO:0000259" key="4">
    <source>
        <dbReference type="PROSITE" id="PS00622"/>
    </source>
</evidence>
<feature type="domain" description="HTH luxR-type" evidence="4">
    <location>
        <begin position="344"/>
        <end position="371"/>
    </location>
</feature>
<dbReference type="GO" id="GO:0006355">
    <property type="term" value="P:regulation of DNA-templated transcription"/>
    <property type="evidence" value="ECO:0007669"/>
    <property type="project" value="InterPro"/>
</dbReference>
<evidence type="ECO:0000313" key="6">
    <source>
        <dbReference type="Proteomes" id="UP000049983"/>
    </source>
</evidence>
<accession>A0A0M6ZZN3</accession>
<dbReference type="GeneID" id="97669121"/>
<proteinExistence type="predicted"/>
<dbReference type="InterPro" id="IPR016032">
    <property type="entry name" value="Sig_transdc_resp-reg_C-effctor"/>
</dbReference>
<dbReference type="InterPro" id="IPR000792">
    <property type="entry name" value="Tscrpt_reg_LuxR_C"/>
</dbReference>
<reference evidence="6" key="1">
    <citation type="submission" date="2015-07" db="EMBL/GenBank/DDBJ databases">
        <authorList>
            <person name="Rodrigo-Torres Lidia"/>
            <person name="Arahal R.David."/>
        </authorList>
    </citation>
    <scope>NUCLEOTIDE SEQUENCE [LARGE SCALE GENOMIC DNA]</scope>
    <source>
        <strain evidence="6">CECT 5096</strain>
    </source>
</reference>
<dbReference type="InterPro" id="IPR036388">
    <property type="entry name" value="WH-like_DNA-bd_sf"/>
</dbReference>
<dbReference type="PANTHER" id="PTHR44688">
    <property type="entry name" value="DNA-BINDING TRANSCRIPTIONAL ACTIVATOR DEVR_DOSR"/>
    <property type="match status" value="1"/>
</dbReference>
<dbReference type="Pfam" id="PF00196">
    <property type="entry name" value="GerE"/>
    <property type="match status" value="1"/>
</dbReference>
<evidence type="ECO:0000256" key="3">
    <source>
        <dbReference type="ARBA" id="ARBA00023163"/>
    </source>
</evidence>
<dbReference type="SUPFAM" id="SSF46894">
    <property type="entry name" value="C-terminal effector domain of the bipartite response regulators"/>
    <property type="match status" value="1"/>
</dbReference>
<dbReference type="CDD" id="cd06170">
    <property type="entry name" value="LuxR_C_like"/>
    <property type="match status" value="1"/>
</dbReference>
<evidence type="ECO:0000256" key="2">
    <source>
        <dbReference type="ARBA" id="ARBA00023125"/>
    </source>
</evidence>
<dbReference type="PANTHER" id="PTHR44688:SF16">
    <property type="entry name" value="DNA-BINDING TRANSCRIPTIONAL ACTIVATOR DEVR_DOSR"/>
    <property type="match status" value="1"/>
</dbReference>
<evidence type="ECO:0000313" key="5">
    <source>
        <dbReference type="EMBL" id="CTQ68185.1"/>
    </source>
</evidence>
<name>A0A0M6ZZN3_9HYPH</name>